<protein>
    <submittedName>
        <fullName evidence="1">Uncharacterized protein</fullName>
    </submittedName>
</protein>
<evidence type="ECO:0000313" key="1">
    <source>
        <dbReference type="EMBL" id="MPN10233.1"/>
    </source>
</evidence>
<gene>
    <name evidence="1" type="ORF">SDC9_157528</name>
</gene>
<dbReference type="EMBL" id="VSSQ01056380">
    <property type="protein sequence ID" value="MPN10233.1"/>
    <property type="molecule type" value="Genomic_DNA"/>
</dbReference>
<dbReference type="AlphaFoldDB" id="A0A645FCY9"/>
<name>A0A645FCY9_9ZZZZ</name>
<organism evidence="1">
    <name type="scientific">bioreactor metagenome</name>
    <dbReference type="NCBI Taxonomy" id="1076179"/>
    <lineage>
        <taxon>unclassified sequences</taxon>
        <taxon>metagenomes</taxon>
        <taxon>ecological metagenomes</taxon>
    </lineage>
</organism>
<accession>A0A645FCY9</accession>
<sequence length="104" mass="11436">MGIQLQKRSNEGVYQNQHTVIKCARTKTTRFGITNAMLARVTQVILAKEKEQSGEFELFLTPINLIGEGASSRSKGSAGKVSMYYVSIAKNNGQKIGEALIHHI</sequence>
<proteinExistence type="predicted"/>
<comment type="caution">
    <text evidence="1">The sequence shown here is derived from an EMBL/GenBank/DDBJ whole genome shotgun (WGS) entry which is preliminary data.</text>
</comment>
<reference evidence="1" key="1">
    <citation type="submission" date="2019-08" db="EMBL/GenBank/DDBJ databases">
        <authorList>
            <person name="Kucharzyk K."/>
            <person name="Murdoch R.W."/>
            <person name="Higgins S."/>
            <person name="Loffler F."/>
        </authorList>
    </citation>
    <scope>NUCLEOTIDE SEQUENCE</scope>
</reference>